<feature type="region of interest" description="Disordered" evidence="1">
    <location>
        <begin position="172"/>
        <end position="209"/>
    </location>
</feature>
<reference evidence="2" key="1">
    <citation type="submission" date="2022-10" db="EMBL/GenBank/DDBJ databases">
        <title>Culturing micro-colonial fungi from biological soil crusts in the Mojave desert and describing Neophaeococcomyces mojavensis, and introducing the new genera and species Taxawa tesnikishii.</title>
        <authorList>
            <person name="Kurbessoian T."/>
            <person name="Stajich J.E."/>
        </authorList>
    </citation>
    <scope>NUCLEOTIDE SEQUENCE</scope>
    <source>
        <strain evidence="2">TK_1</strain>
    </source>
</reference>
<evidence type="ECO:0000256" key="1">
    <source>
        <dbReference type="SAM" id="MobiDB-lite"/>
    </source>
</evidence>
<evidence type="ECO:0000313" key="2">
    <source>
        <dbReference type="EMBL" id="KAJ9667318.1"/>
    </source>
</evidence>
<dbReference type="EMBL" id="JAPDRL010000013">
    <property type="protein sequence ID" value="KAJ9667318.1"/>
    <property type="molecule type" value="Genomic_DNA"/>
</dbReference>
<comment type="caution">
    <text evidence="2">The sequence shown here is derived from an EMBL/GenBank/DDBJ whole genome shotgun (WGS) entry which is preliminary data.</text>
</comment>
<gene>
    <name evidence="2" type="ORF">H2201_002519</name>
</gene>
<accession>A0ABQ9NZB4</accession>
<sequence length="262" mass="28980">MTSKDPVPVPFARLSQKSQDCVVDRIASIEKHWATKLPEAIAPDLRPAKDPKNWGYNFIFNLHDLTKATAGDLPRAQNLLRKQYLFRQQEKGGQARRTTYLIASDIMRAVKSVWLPRLEAYEKQAGSSTLVPLKRQRKKPGQSSRAMKIAVVNGNLPHEGNGSAVVRASVSQSVPAAHAQNPELSRQGTTQRAPALLPPAPAPDSSLPSSEDLELLKVKLKLAQRRREEAEIKFAIAGIAQKSVMHIAYHRGYNASRELTEG</sequence>
<dbReference type="Proteomes" id="UP001172684">
    <property type="component" value="Unassembled WGS sequence"/>
</dbReference>
<name>A0ABQ9NZB4_9PEZI</name>
<protein>
    <submittedName>
        <fullName evidence="2">Uncharacterized protein</fullName>
    </submittedName>
</protein>
<evidence type="ECO:0000313" key="3">
    <source>
        <dbReference type="Proteomes" id="UP001172684"/>
    </source>
</evidence>
<proteinExistence type="predicted"/>
<feature type="compositionally biased region" description="Polar residues" evidence="1">
    <location>
        <begin position="182"/>
        <end position="192"/>
    </location>
</feature>
<keyword evidence="3" id="KW-1185">Reference proteome</keyword>
<feature type="region of interest" description="Disordered" evidence="1">
    <location>
        <begin position="126"/>
        <end position="145"/>
    </location>
</feature>
<organism evidence="2 3">
    <name type="scientific">Coniosporium apollinis</name>
    <dbReference type="NCBI Taxonomy" id="61459"/>
    <lineage>
        <taxon>Eukaryota</taxon>
        <taxon>Fungi</taxon>
        <taxon>Dikarya</taxon>
        <taxon>Ascomycota</taxon>
        <taxon>Pezizomycotina</taxon>
        <taxon>Dothideomycetes</taxon>
        <taxon>Dothideomycetes incertae sedis</taxon>
        <taxon>Coniosporium</taxon>
    </lineage>
</organism>